<dbReference type="Pfam" id="PF06912">
    <property type="entry name" value="DUF1275"/>
    <property type="match status" value="1"/>
</dbReference>
<protein>
    <submittedName>
        <fullName evidence="2">Putative membrane protein</fullName>
    </submittedName>
</protein>
<comment type="caution">
    <text evidence="2">The sequence shown here is derived from an EMBL/GenBank/DDBJ whole genome shotgun (WGS) entry which is preliminary data.</text>
</comment>
<dbReference type="EMBL" id="PUGF01000011">
    <property type="protein sequence ID" value="PRC92716.1"/>
    <property type="molecule type" value="Genomic_DNA"/>
</dbReference>
<evidence type="ECO:0000256" key="1">
    <source>
        <dbReference type="SAM" id="Phobius"/>
    </source>
</evidence>
<feature type="transmembrane region" description="Helical" evidence="1">
    <location>
        <begin position="64"/>
        <end position="90"/>
    </location>
</feature>
<gene>
    <name evidence="2" type="ORF">S2091_2446</name>
</gene>
<feature type="transmembrane region" description="Helical" evidence="1">
    <location>
        <begin position="97"/>
        <end position="117"/>
    </location>
</feature>
<feature type="transmembrane region" description="Helical" evidence="1">
    <location>
        <begin position="196"/>
        <end position="215"/>
    </location>
</feature>
<name>A0A2S9GYI1_9BURK</name>
<dbReference type="PANTHER" id="PTHR37314:SF4">
    <property type="entry name" value="UPF0700 TRANSMEMBRANE PROTEIN YOAK"/>
    <property type="match status" value="1"/>
</dbReference>
<feature type="transmembrane region" description="Helical" evidence="1">
    <location>
        <begin position="129"/>
        <end position="147"/>
    </location>
</feature>
<dbReference type="AlphaFoldDB" id="A0A2S9GYI1"/>
<keyword evidence="3" id="KW-1185">Reference proteome</keyword>
<accession>A0A2S9GYI1</accession>
<keyword evidence="1" id="KW-1133">Transmembrane helix</keyword>
<dbReference type="PANTHER" id="PTHR37314">
    <property type="entry name" value="SLR0142 PROTEIN"/>
    <property type="match status" value="1"/>
</dbReference>
<dbReference type="InterPro" id="IPR010699">
    <property type="entry name" value="DUF1275"/>
</dbReference>
<dbReference type="OrthoDB" id="270162at2"/>
<dbReference type="Proteomes" id="UP000237839">
    <property type="component" value="Unassembled WGS sequence"/>
</dbReference>
<keyword evidence="1" id="KW-0472">Membrane</keyword>
<keyword evidence="1" id="KW-0812">Transmembrane</keyword>
<proteinExistence type="predicted"/>
<feature type="transmembrane region" description="Helical" evidence="1">
    <location>
        <begin position="221"/>
        <end position="241"/>
    </location>
</feature>
<evidence type="ECO:0000313" key="2">
    <source>
        <dbReference type="EMBL" id="PRC92716.1"/>
    </source>
</evidence>
<organism evidence="2 3">
    <name type="scientific">Solimicrobium silvestre</name>
    <dbReference type="NCBI Taxonomy" id="2099400"/>
    <lineage>
        <taxon>Bacteria</taxon>
        <taxon>Pseudomonadati</taxon>
        <taxon>Pseudomonadota</taxon>
        <taxon>Betaproteobacteria</taxon>
        <taxon>Burkholderiales</taxon>
        <taxon>Oxalobacteraceae</taxon>
        <taxon>Solimicrobium</taxon>
    </lineage>
</organism>
<reference evidence="2 3" key="1">
    <citation type="submission" date="2018-02" db="EMBL/GenBank/DDBJ databases">
        <title>Solimicrobium silvestre gen. nov., sp. nov., isolated from alpine forest soil.</title>
        <authorList>
            <person name="Margesin R."/>
            <person name="Albuquerque L."/>
            <person name="Zhang D.-C."/>
            <person name="Froufe H.J.C."/>
            <person name="Severino R."/>
            <person name="Roxo I."/>
            <person name="Egas C."/>
            <person name="Da Costa M.S."/>
        </authorList>
    </citation>
    <scope>NUCLEOTIDE SEQUENCE [LARGE SCALE GENOMIC DNA]</scope>
    <source>
        <strain evidence="2 3">S20-91</strain>
    </source>
</reference>
<dbReference type="RefSeq" id="WP_105532204.1">
    <property type="nucleotide sequence ID" value="NZ_PUGF01000011.1"/>
</dbReference>
<evidence type="ECO:0000313" key="3">
    <source>
        <dbReference type="Proteomes" id="UP000237839"/>
    </source>
</evidence>
<sequence>MPITYLAHLTSPQRTAKSNLHLGVTLAFVAGALNAGGFLAIGQYTSHMSGIVSSAADNLALGNIVLTLSALFSLFAFICGSASTALLVNYAKRHSVIYIYTPTLILEALLLLVFGLIGKKLQQHELVQVSLTAILLCYVMGLQNALITKISNAEIRTTHITGLVTDIGIELGKLIYWNRDQQQPVHGEVLANRDKLKIYCSLVLFFFCGGVFGALGFKNLGFISTVPLAIVLIALSVAPAFTHKE</sequence>
<feature type="transmembrane region" description="Helical" evidence="1">
    <location>
        <begin position="20"/>
        <end position="44"/>
    </location>
</feature>